<feature type="region of interest" description="Disordered" evidence="4">
    <location>
        <begin position="344"/>
        <end position="369"/>
    </location>
</feature>
<dbReference type="SUPFAM" id="SSF51604">
    <property type="entry name" value="Enolase C-terminal domain-like"/>
    <property type="match status" value="1"/>
</dbReference>
<evidence type="ECO:0000256" key="2">
    <source>
        <dbReference type="ARBA" id="ARBA00022723"/>
    </source>
</evidence>
<dbReference type="GO" id="GO:0016836">
    <property type="term" value="F:hydro-lyase activity"/>
    <property type="evidence" value="ECO:0007669"/>
    <property type="project" value="TreeGrafter"/>
</dbReference>
<dbReference type="Pfam" id="PF13378">
    <property type="entry name" value="MR_MLE_C"/>
    <property type="match status" value="1"/>
</dbReference>
<evidence type="ECO:0000256" key="1">
    <source>
        <dbReference type="ARBA" id="ARBA00001946"/>
    </source>
</evidence>
<dbReference type="SFLD" id="SFLDG00179">
    <property type="entry name" value="mandelate_racemase"/>
    <property type="match status" value="1"/>
</dbReference>
<dbReference type="EMBL" id="FOMZ01000013">
    <property type="protein sequence ID" value="SFE41854.1"/>
    <property type="molecule type" value="Genomic_DNA"/>
</dbReference>
<evidence type="ECO:0000313" key="6">
    <source>
        <dbReference type="EMBL" id="SFE41854.1"/>
    </source>
</evidence>
<proteinExistence type="predicted"/>
<dbReference type="InterPro" id="IPR046945">
    <property type="entry name" value="RHMD-like"/>
</dbReference>
<evidence type="ECO:0000256" key="4">
    <source>
        <dbReference type="SAM" id="MobiDB-lite"/>
    </source>
</evidence>
<accession>A0A1I2ACW8</accession>
<reference evidence="7" key="1">
    <citation type="submission" date="2016-10" db="EMBL/GenBank/DDBJ databases">
        <authorList>
            <person name="Varghese N."/>
            <person name="Submissions S."/>
        </authorList>
    </citation>
    <scope>NUCLEOTIDE SEQUENCE [LARGE SCALE GENOMIC DNA]</scope>
    <source>
        <strain evidence="7">DSM 45004</strain>
    </source>
</reference>
<keyword evidence="2" id="KW-0479">Metal-binding</keyword>
<dbReference type="PANTHER" id="PTHR13794">
    <property type="entry name" value="ENOLASE SUPERFAMILY, MANDELATE RACEMASE"/>
    <property type="match status" value="1"/>
</dbReference>
<dbReference type="Gene3D" id="3.20.20.120">
    <property type="entry name" value="Enolase-like C-terminal domain"/>
    <property type="match status" value="1"/>
</dbReference>
<dbReference type="SUPFAM" id="SSF54826">
    <property type="entry name" value="Enolase N-terminal domain-like"/>
    <property type="match status" value="1"/>
</dbReference>
<dbReference type="InterPro" id="IPR029017">
    <property type="entry name" value="Enolase-like_N"/>
</dbReference>
<feature type="compositionally biased region" description="Basic and acidic residues" evidence="4">
    <location>
        <begin position="357"/>
        <end position="369"/>
    </location>
</feature>
<dbReference type="GO" id="GO:0016052">
    <property type="term" value="P:carbohydrate catabolic process"/>
    <property type="evidence" value="ECO:0007669"/>
    <property type="project" value="TreeGrafter"/>
</dbReference>
<dbReference type="AlphaFoldDB" id="A0A1I2ACW8"/>
<dbReference type="SMART" id="SM00922">
    <property type="entry name" value="MR_MLE"/>
    <property type="match status" value="1"/>
</dbReference>
<sequence>MTGNGAEVTDVGARAYRVPTETPEADGTLSWSDTTVVVVFVHTAGHTGLGWTYAHHAIVDLVKSVLRSAVLGIGVTDVPAAREAMQRAIRNHGRPGLISCAMSAVEVAQWDAAARLHELPLSRLLGRAHESVPVYGSGGFTTYDDDQLRTQLHRYAGEHGMSAVKIKIGESWGTSTERDLRRVRFAQELTGTNTALFVDANGAYSIGQAVRMGELLDQLDVRWYEEPVSSDDRTGLRRVREAVGADVAAGEYGYHPSYFAGMLDAEAVDCPQIDLTRCGGIGEWQRIAALAAARNLDVSGHCAQNLTAHVAVCTPNVRHLEWFRDHERVEETLFDGTLRPHGGAVRPDMSVPGHGMALKEPDSEPYRVR</sequence>
<comment type="cofactor">
    <cofactor evidence="1">
        <name>Mg(2+)</name>
        <dbReference type="ChEBI" id="CHEBI:18420"/>
    </cofactor>
</comment>
<dbReference type="InterPro" id="IPR013341">
    <property type="entry name" value="Mandelate_racemase_N_dom"/>
</dbReference>
<dbReference type="GO" id="GO:0000287">
    <property type="term" value="F:magnesium ion binding"/>
    <property type="evidence" value="ECO:0007669"/>
    <property type="project" value="TreeGrafter"/>
</dbReference>
<keyword evidence="7" id="KW-1185">Reference proteome</keyword>
<dbReference type="Proteomes" id="UP000198716">
    <property type="component" value="Unassembled WGS sequence"/>
</dbReference>
<evidence type="ECO:0000256" key="3">
    <source>
        <dbReference type="ARBA" id="ARBA00022842"/>
    </source>
</evidence>
<dbReference type="SFLD" id="SFLDS00001">
    <property type="entry name" value="Enolase"/>
    <property type="match status" value="1"/>
</dbReference>
<dbReference type="Pfam" id="PF02746">
    <property type="entry name" value="MR_MLE_N"/>
    <property type="match status" value="1"/>
</dbReference>
<dbReference type="InterPro" id="IPR036849">
    <property type="entry name" value="Enolase-like_C_sf"/>
</dbReference>
<evidence type="ECO:0000259" key="5">
    <source>
        <dbReference type="SMART" id="SM00922"/>
    </source>
</evidence>
<name>A0A1I2ACW8_9ACTN</name>
<organism evidence="6 7">
    <name type="scientific">Actinopolyspora alba</name>
    <dbReference type="NCBI Taxonomy" id="673379"/>
    <lineage>
        <taxon>Bacteria</taxon>
        <taxon>Bacillati</taxon>
        <taxon>Actinomycetota</taxon>
        <taxon>Actinomycetes</taxon>
        <taxon>Actinopolysporales</taxon>
        <taxon>Actinopolysporaceae</taxon>
        <taxon>Actinopolyspora</taxon>
        <taxon>Actinopolyspora alba group</taxon>
    </lineage>
</organism>
<gene>
    <name evidence="6" type="ORF">SAMN04487819_11349</name>
</gene>
<feature type="domain" description="Mandelate racemase/muconate lactonizing enzyme C-terminal" evidence="5">
    <location>
        <begin position="145"/>
        <end position="246"/>
    </location>
</feature>
<dbReference type="RefSeq" id="WP_092928617.1">
    <property type="nucleotide sequence ID" value="NZ_FOMZ01000013.1"/>
</dbReference>
<dbReference type="PANTHER" id="PTHR13794:SF58">
    <property type="entry name" value="MITOCHONDRIAL ENOLASE SUPERFAMILY MEMBER 1"/>
    <property type="match status" value="1"/>
</dbReference>
<protein>
    <submittedName>
        <fullName evidence="6">L-alanine-DL-glutamate epimerase</fullName>
    </submittedName>
</protein>
<dbReference type="InterPro" id="IPR029065">
    <property type="entry name" value="Enolase_C-like"/>
</dbReference>
<evidence type="ECO:0000313" key="7">
    <source>
        <dbReference type="Proteomes" id="UP000198716"/>
    </source>
</evidence>
<dbReference type="Gene3D" id="3.30.390.10">
    <property type="entry name" value="Enolase-like, N-terminal domain"/>
    <property type="match status" value="1"/>
</dbReference>
<dbReference type="InterPro" id="IPR013342">
    <property type="entry name" value="Mandelate_racemase_C"/>
</dbReference>
<keyword evidence="3" id="KW-0460">Magnesium</keyword>